<keyword evidence="1" id="KW-0238">DNA-binding</keyword>
<dbReference type="InterPro" id="IPR038056">
    <property type="entry name" value="YjbR-like_sf"/>
</dbReference>
<dbReference type="RefSeq" id="WP_357780764.1">
    <property type="nucleotide sequence ID" value="NZ_JBFAKC010000002.1"/>
</dbReference>
<reference evidence="1 2" key="1">
    <citation type="submission" date="2024-06" db="EMBL/GenBank/DDBJ databases">
        <title>The Natural Products Discovery Center: Release of the First 8490 Sequenced Strains for Exploring Actinobacteria Biosynthetic Diversity.</title>
        <authorList>
            <person name="Kalkreuter E."/>
            <person name="Kautsar S.A."/>
            <person name="Yang D."/>
            <person name="Bader C.D."/>
            <person name="Teijaro C.N."/>
            <person name="Fluegel L."/>
            <person name="Davis C.M."/>
            <person name="Simpson J.R."/>
            <person name="Lauterbach L."/>
            <person name="Steele A.D."/>
            <person name="Gui C."/>
            <person name="Meng S."/>
            <person name="Li G."/>
            <person name="Viehrig K."/>
            <person name="Ye F."/>
            <person name="Su P."/>
            <person name="Kiefer A.F."/>
            <person name="Nichols A."/>
            <person name="Cepeda A.J."/>
            <person name="Yan W."/>
            <person name="Fan B."/>
            <person name="Jiang Y."/>
            <person name="Adhikari A."/>
            <person name="Zheng C.-J."/>
            <person name="Schuster L."/>
            <person name="Cowan T.M."/>
            <person name="Smanski M.J."/>
            <person name="Chevrette M.G."/>
            <person name="De Carvalho L.P.S."/>
            <person name="Shen B."/>
        </authorList>
    </citation>
    <scope>NUCLEOTIDE SEQUENCE [LARGE SCALE GENOMIC DNA]</scope>
    <source>
        <strain evidence="1 2">NPDC050403</strain>
    </source>
</reference>
<gene>
    <name evidence="1" type="ORF">AB0I48_06425</name>
</gene>
<comment type="caution">
    <text evidence="1">The sequence shown here is derived from an EMBL/GenBank/DDBJ whole genome shotgun (WGS) entry which is preliminary data.</text>
</comment>
<dbReference type="InterPro" id="IPR058532">
    <property type="entry name" value="YjbR/MT2646/Rv2570-like"/>
</dbReference>
<dbReference type="GO" id="GO:0003677">
    <property type="term" value="F:DNA binding"/>
    <property type="evidence" value="ECO:0007669"/>
    <property type="project" value="UniProtKB-KW"/>
</dbReference>
<sequence length="117" mass="13219">MDPLTRIRAICLELPESSERASHGSPTFFVRGRTAFTNYLEDAHREPGATIWCPAPEGVQGELVDAEPQRFFVPPYVGHRGWIGVRLDVDPDWDEVRGIVRDGYRRVAPKKLSALMD</sequence>
<dbReference type="SUPFAM" id="SSF142906">
    <property type="entry name" value="YjbR-like"/>
    <property type="match status" value="1"/>
</dbReference>
<name>A0ABV3FP48_9NOCA</name>
<keyword evidence="2" id="KW-1185">Reference proteome</keyword>
<dbReference type="Proteomes" id="UP001551695">
    <property type="component" value="Unassembled WGS sequence"/>
</dbReference>
<accession>A0ABV3FP48</accession>
<protein>
    <submittedName>
        <fullName evidence="1">MmcQ/YjbR family DNA-binding protein</fullName>
    </submittedName>
</protein>
<dbReference type="EMBL" id="JBFAKC010000002">
    <property type="protein sequence ID" value="MEV0707186.1"/>
    <property type="molecule type" value="Genomic_DNA"/>
</dbReference>
<dbReference type="Gene3D" id="3.90.1150.30">
    <property type="match status" value="1"/>
</dbReference>
<proteinExistence type="predicted"/>
<evidence type="ECO:0000313" key="1">
    <source>
        <dbReference type="EMBL" id="MEV0707186.1"/>
    </source>
</evidence>
<organism evidence="1 2">
    <name type="scientific">Nocardia aurea</name>
    <dbReference type="NCBI Taxonomy" id="2144174"/>
    <lineage>
        <taxon>Bacteria</taxon>
        <taxon>Bacillati</taxon>
        <taxon>Actinomycetota</taxon>
        <taxon>Actinomycetes</taxon>
        <taxon>Mycobacteriales</taxon>
        <taxon>Nocardiaceae</taxon>
        <taxon>Nocardia</taxon>
    </lineage>
</organism>
<dbReference type="Pfam" id="PF04237">
    <property type="entry name" value="YjbR"/>
    <property type="match status" value="1"/>
</dbReference>
<evidence type="ECO:0000313" key="2">
    <source>
        <dbReference type="Proteomes" id="UP001551695"/>
    </source>
</evidence>